<dbReference type="EMBL" id="KQ459581">
    <property type="protein sequence ID" value="KPI99128.1"/>
    <property type="molecule type" value="Genomic_DNA"/>
</dbReference>
<dbReference type="Proteomes" id="UP000053268">
    <property type="component" value="Unassembled WGS sequence"/>
</dbReference>
<accession>A0A194Q1C9</accession>
<reference evidence="1 2" key="1">
    <citation type="journal article" date="2015" name="Nat. Commun.">
        <title>Outbred genome sequencing and CRISPR/Cas9 gene editing in butterflies.</title>
        <authorList>
            <person name="Li X."/>
            <person name="Fan D."/>
            <person name="Zhang W."/>
            <person name="Liu G."/>
            <person name="Zhang L."/>
            <person name="Zhao L."/>
            <person name="Fang X."/>
            <person name="Chen L."/>
            <person name="Dong Y."/>
            <person name="Chen Y."/>
            <person name="Ding Y."/>
            <person name="Zhao R."/>
            <person name="Feng M."/>
            <person name="Zhu Y."/>
            <person name="Feng Y."/>
            <person name="Jiang X."/>
            <person name="Zhu D."/>
            <person name="Xiang H."/>
            <person name="Feng X."/>
            <person name="Li S."/>
            <person name="Wang J."/>
            <person name="Zhang G."/>
            <person name="Kronforst M.R."/>
            <person name="Wang W."/>
        </authorList>
    </citation>
    <scope>NUCLEOTIDE SEQUENCE [LARGE SCALE GENOMIC DNA]</scope>
    <source>
        <strain evidence="1">Ya'a_city_454_Px</strain>
        <tissue evidence="1">Whole body</tissue>
    </source>
</reference>
<evidence type="ECO:0000313" key="2">
    <source>
        <dbReference type="Proteomes" id="UP000053268"/>
    </source>
</evidence>
<dbReference type="AlphaFoldDB" id="A0A194Q1C9"/>
<evidence type="ECO:0000313" key="1">
    <source>
        <dbReference type="EMBL" id="KPI99128.1"/>
    </source>
</evidence>
<protein>
    <submittedName>
        <fullName evidence="1">Uncharacterized protein</fullName>
    </submittedName>
</protein>
<keyword evidence="2" id="KW-1185">Reference proteome</keyword>
<organism evidence="1 2">
    <name type="scientific">Papilio xuthus</name>
    <name type="common">Asian swallowtail butterfly</name>
    <dbReference type="NCBI Taxonomy" id="66420"/>
    <lineage>
        <taxon>Eukaryota</taxon>
        <taxon>Metazoa</taxon>
        <taxon>Ecdysozoa</taxon>
        <taxon>Arthropoda</taxon>
        <taxon>Hexapoda</taxon>
        <taxon>Insecta</taxon>
        <taxon>Pterygota</taxon>
        <taxon>Neoptera</taxon>
        <taxon>Endopterygota</taxon>
        <taxon>Lepidoptera</taxon>
        <taxon>Glossata</taxon>
        <taxon>Ditrysia</taxon>
        <taxon>Papilionoidea</taxon>
        <taxon>Papilionidae</taxon>
        <taxon>Papilioninae</taxon>
        <taxon>Papilio</taxon>
    </lineage>
</organism>
<sequence>MCPDHPMYCYPSGCMKTNDMRKKYPNAPIVLPPTRTEFNDTAKSTYIVDNGEEQTRTNYIDDFLDGNLGIKKAIGEDEVIKNEIFKTNPLKDRYKMVFKYKRLPKVEMRYNLREQVKNVKTDKQKHENYDMSNQRWPKGKHWIHSRQLVESIPQIKIDENRAKKYYMFTENDPTKYTSPKYFKRDASKFTNEEAINVETLYIYQTDTDSPNMSVESVIDNLIESSFEGLTNLVSMEANNTLNQSVNERTSTVSNNYRAKNAIIKNGTFVNTTEFRDSLKFYFTTTASPLEETTIQNENVEDPNIILQSKANFLDVIAKMSNKIEQQNNASIEIINRMTGHNNLKHFTPRLRYFEDKNKNNNVSNFNKDIKKSTETPSIKRDITILALNTSLEEKGIKNNTDNV</sequence>
<proteinExistence type="predicted"/>
<gene>
    <name evidence="1" type="ORF">RR46_02345</name>
</gene>
<name>A0A194Q1C9_PAPXU</name>